<evidence type="ECO:0000259" key="2">
    <source>
        <dbReference type="Pfam" id="PF09423"/>
    </source>
</evidence>
<sequence>MVSASDALTLVSSLSLRLSIWIFLRWIPTTIAPPLVTALVLIYLPSFFISFQDTAQYKILSDELDIIVKETVASGDTSTPPSRDEVDLIEGAEDGPLRELDVQETIKYEEREPKILRTLLTGLPSPSSAVWSWITFGINMALVAMALDLLYRAPLLHPCHDSSFARIGYVSEHSAKVLVREPYAYDIDVQYRPINSLDGPWKHKKLAASQPNHWLTNDTDFTAIIELGSLRSDTPYEYVIKTSSGPVQGTFTTAPRPGHVSDLKDGKYTFVHSSCIKARVPYNPLQHPLEFPGMAHLARWIPELRPYFMLFLGDFIYIDVPWRPGRDAESYRREYRQVYSSPSWPAVSNNLPWIHVIDDHEIQNDWNSNTTGVFSAAYDAFTHYHANANPPPHRSGQTYFSFTQGPAQFFLTDTRRYRSPANKDPNDKNKTMLGKQQLSDLLGWLKTPPPRGVHWKILVTGTPFTKNWQFGDEDTWGGHLEERRLILEAAWELGSTRGVGVVVLSGDRHEFAATSFPPPKDSRWPVSSTVHEFSSSPLSMFYLPVRTYSEIDDEDVCIKYLPDGNSKFGAVEITSPANSEQSLLNYRLFIDGKEAWTHVISTPPTRDGSARAKDAVWG</sequence>
<evidence type="ECO:0000313" key="3">
    <source>
        <dbReference type="EMBL" id="KAH7135006.1"/>
    </source>
</evidence>
<comment type="caution">
    <text evidence="3">The sequence shown here is derived from an EMBL/GenBank/DDBJ whole genome shotgun (WGS) entry which is preliminary data.</text>
</comment>
<dbReference type="AlphaFoldDB" id="A0A9P9ED93"/>
<keyword evidence="1" id="KW-0472">Membrane</keyword>
<feature type="transmembrane region" description="Helical" evidence="1">
    <location>
        <begin position="30"/>
        <end position="51"/>
    </location>
</feature>
<dbReference type="InterPro" id="IPR018946">
    <property type="entry name" value="PhoD-like_MPP"/>
</dbReference>
<feature type="domain" description="PhoD-like phosphatase metallophosphatase" evidence="2">
    <location>
        <begin position="293"/>
        <end position="548"/>
    </location>
</feature>
<protein>
    <submittedName>
        <fullName evidence="3">PhoD-like phosphatase-domain-containing protein</fullName>
    </submittedName>
</protein>
<evidence type="ECO:0000256" key="1">
    <source>
        <dbReference type="SAM" id="Phobius"/>
    </source>
</evidence>
<name>A0A9P9ED93_9PLEO</name>
<dbReference type="CDD" id="cd07389">
    <property type="entry name" value="MPP_PhoD"/>
    <property type="match status" value="1"/>
</dbReference>
<accession>A0A9P9ED93</accession>
<reference evidence="3" key="1">
    <citation type="journal article" date="2021" name="Nat. Commun.">
        <title>Genetic determinants of endophytism in the Arabidopsis root mycobiome.</title>
        <authorList>
            <person name="Mesny F."/>
            <person name="Miyauchi S."/>
            <person name="Thiergart T."/>
            <person name="Pickel B."/>
            <person name="Atanasova L."/>
            <person name="Karlsson M."/>
            <person name="Huettel B."/>
            <person name="Barry K.W."/>
            <person name="Haridas S."/>
            <person name="Chen C."/>
            <person name="Bauer D."/>
            <person name="Andreopoulos W."/>
            <person name="Pangilinan J."/>
            <person name="LaButti K."/>
            <person name="Riley R."/>
            <person name="Lipzen A."/>
            <person name="Clum A."/>
            <person name="Drula E."/>
            <person name="Henrissat B."/>
            <person name="Kohler A."/>
            <person name="Grigoriev I.V."/>
            <person name="Martin F.M."/>
            <person name="Hacquard S."/>
        </authorList>
    </citation>
    <scope>NUCLEOTIDE SEQUENCE</scope>
    <source>
        <strain evidence="3">MPI-CAGE-CH-0243</strain>
    </source>
</reference>
<proteinExistence type="predicted"/>
<dbReference type="SUPFAM" id="SSF56300">
    <property type="entry name" value="Metallo-dependent phosphatases"/>
    <property type="match status" value="1"/>
</dbReference>
<gene>
    <name evidence="3" type="ORF">B0J11DRAFT_149447</name>
</gene>
<dbReference type="PANTHER" id="PTHR43606">
    <property type="entry name" value="PHOSPHATASE, PUTATIVE (AFU_ORTHOLOGUE AFUA_6G08710)-RELATED"/>
    <property type="match status" value="1"/>
</dbReference>
<dbReference type="InterPro" id="IPR038607">
    <property type="entry name" value="PhoD-like_sf"/>
</dbReference>
<keyword evidence="1" id="KW-0812">Transmembrane</keyword>
<dbReference type="InterPro" id="IPR052900">
    <property type="entry name" value="Phospholipid_Metab_Enz"/>
</dbReference>
<dbReference type="Pfam" id="PF09423">
    <property type="entry name" value="PhoD"/>
    <property type="match status" value="1"/>
</dbReference>
<evidence type="ECO:0000313" key="4">
    <source>
        <dbReference type="Proteomes" id="UP000700596"/>
    </source>
</evidence>
<dbReference type="InterPro" id="IPR029052">
    <property type="entry name" value="Metallo-depent_PP-like"/>
</dbReference>
<dbReference type="OrthoDB" id="2100241at2759"/>
<keyword evidence="4" id="KW-1185">Reference proteome</keyword>
<dbReference type="PANTHER" id="PTHR43606:SF2">
    <property type="entry name" value="ALKALINE PHOSPHATASE FAMILY PROTEIN (AFU_ORTHOLOGUE AFUA_5G03860)"/>
    <property type="match status" value="1"/>
</dbReference>
<keyword evidence="1" id="KW-1133">Transmembrane helix</keyword>
<dbReference type="Gene3D" id="3.60.21.70">
    <property type="entry name" value="PhoD-like phosphatase"/>
    <property type="match status" value="1"/>
</dbReference>
<organism evidence="3 4">
    <name type="scientific">Dendryphion nanum</name>
    <dbReference type="NCBI Taxonomy" id="256645"/>
    <lineage>
        <taxon>Eukaryota</taxon>
        <taxon>Fungi</taxon>
        <taxon>Dikarya</taxon>
        <taxon>Ascomycota</taxon>
        <taxon>Pezizomycotina</taxon>
        <taxon>Dothideomycetes</taxon>
        <taxon>Pleosporomycetidae</taxon>
        <taxon>Pleosporales</taxon>
        <taxon>Torulaceae</taxon>
        <taxon>Dendryphion</taxon>
    </lineage>
</organism>
<dbReference type="Proteomes" id="UP000700596">
    <property type="component" value="Unassembled WGS sequence"/>
</dbReference>
<dbReference type="EMBL" id="JAGMWT010000002">
    <property type="protein sequence ID" value="KAH7135006.1"/>
    <property type="molecule type" value="Genomic_DNA"/>
</dbReference>